<dbReference type="PANTHER" id="PTHR23530:SF1">
    <property type="entry name" value="PERMEASE, MAJOR FACILITATOR SUPERFAMILY-RELATED"/>
    <property type="match status" value="1"/>
</dbReference>
<dbReference type="RefSeq" id="WP_156874835.1">
    <property type="nucleotide sequence ID" value="NZ_CP018076.1"/>
</dbReference>
<reference evidence="6 7" key="1">
    <citation type="submission" date="2016-11" db="EMBL/GenBank/DDBJ databases">
        <title>Complete genome sequence of Sulfitobacter sp. AM1-D1, a toxic bacteria associated with marine dinoflagellate Alexandrium minutum in East China Sea.</title>
        <authorList>
            <person name="Yang Q."/>
            <person name="Zhang X."/>
            <person name="Tian X."/>
        </authorList>
    </citation>
    <scope>NUCLEOTIDE SEQUENCE [LARGE SCALE GENOMIC DNA]</scope>
    <source>
        <strain evidence="6 7">AM1-D1</strain>
    </source>
</reference>
<dbReference type="PANTHER" id="PTHR23530">
    <property type="entry name" value="TRANSPORT PROTEIN-RELATED"/>
    <property type="match status" value="1"/>
</dbReference>
<dbReference type="CDD" id="cd06174">
    <property type="entry name" value="MFS"/>
    <property type="match status" value="1"/>
</dbReference>
<dbReference type="SUPFAM" id="SSF103473">
    <property type="entry name" value="MFS general substrate transporter"/>
    <property type="match status" value="1"/>
</dbReference>
<dbReference type="PROSITE" id="PS00216">
    <property type="entry name" value="SUGAR_TRANSPORT_1"/>
    <property type="match status" value="1"/>
</dbReference>
<keyword evidence="3 5" id="KW-1133">Transmembrane helix</keyword>
<sequence>MNVARASPMGRNVALYPWFKFCQNLLFWQAIWFLYFQAELSAAQALALYAVYDVATTLLEVPSGYLSDRLGRRRTLQAASVMGAAGAGLIAAGNGFVIFALGQVCLGAAASFASGTENALLYESLRAAGRESEIERQETRGWRYTLVALALSAFTGGAMGLVSYPLAFAAAAVAMVAALVIASRFEEPPHEVSETGQGIAAQGRFVRSAIRRPVLAWLFGLSVLMYGFSHVPFVFGQPFIAEALGRIGWRADAALVSGGVSALMMLVSVGATVMAVVLRRRMGLPAMLMLAFAMQIGLIAVLAITNSVVAIVFLFLRMVPDSFSRPFIVARMQPLLDDGGRATFLSLQSFAGRLLFAATLLVASAQTSGPGEMRYADIQASLTWYAVSGVLFLLVLGATVRAAGVEPMRGSLPDRGSTDHRP</sequence>
<feature type="transmembrane region" description="Helical" evidence="5">
    <location>
        <begin position="166"/>
        <end position="185"/>
    </location>
</feature>
<keyword evidence="7" id="KW-1185">Reference proteome</keyword>
<evidence type="ECO:0000256" key="1">
    <source>
        <dbReference type="ARBA" id="ARBA00004141"/>
    </source>
</evidence>
<protein>
    <recommendedName>
        <fullName evidence="8">MFS transporter</fullName>
    </recommendedName>
</protein>
<dbReference type="EMBL" id="CP018076">
    <property type="protein sequence ID" value="APE42126.1"/>
    <property type="molecule type" value="Genomic_DNA"/>
</dbReference>
<evidence type="ECO:0000256" key="2">
    <source>
        <dbReference type="ARBA" id="ARBA00022692"/>
    </source>
</evidence>
<proteinExistence type="predicted"/>
<feature type="transmembrane region" description="Helical" evidence="5">
    <location>
        <begin position="384"/>
        <end position="404"/>
    </location>
</feature>
<dbReference type="OrthoDB" id="9816124at2"/>
<dbReference type="InterPro" id="IPR036259">
    <property type="entry name" value="MFS_trans_sf"/>
</dbReference>
<accession>A0A1J0WD87</accession>
<evidence type="ECO:0000256" key="5">
    <source>
        <dbReference type="SAM" id="Phobius"/>
    </source>
</evidence>
<keyword evidence="4 5" id="KW-0472">Membrane</keyword>
<dbReference type="AlphaFoldDB" id="A0A1J0WD87"/>
<evidence type="ECO:0000256" key="4">
    <source>
        <dbReference type="ARBA" id="ARBA00023136"/>
    </source>
</evidence>
<name>A0A1J0WD87_9RHOB</name>
<evidence type="ECO:0008006" key="8">
    <source>
        <dbReference type="Google" id="ProtNLM"/>
    </source>
</evidence>
<dbReference type="Proteomes" id="UP000181897">
    <property type="component" value="Chromosome"/>
</dbReference>
<dbReference type="KEGG" id="suam:BOO69_00920"/>
<dbReference type="STRING" id="1917485.BOO69_00920"/>
<dbReference type="InterPro" id="IPR005829">
    <property type="entry name" value="Sugar_transporter_CS"/>
</dbReference>
<feature type="transmembrane region" description="Helical" evidence="5">
    <location>
        <begin position="214"/>
        <end position="235"/>
    </location>
</feature>
<dbReference type="Pfam" id="PF07690">
    <property type="entry name" value="MFS_1"/>
    <property type="match status" value="1"/>
</dbReference>
<feature type="transmembrane region" description="Helical" evidence="5">
    <location>
        <begin position="342"/>
        <end position="363"/>
    </location>
</feature>
<evidence type="ECO:0000313" key="6">
    <source>
        <dbReference type="EMBL" id="APE42126.1"/>
    </source>
</evidence>
<dbReference type="Gene3D" id="1.20.1250.20">
    <property type="entry name" value="MFS general substrate transporter like domains"/>
    <property type="match status" value="1"/>
</dbReference>
<dbReference type="InterPro" id="IPR053160">
    <property type="entry name" value="MFS_DHA3_Transporter"/>
</dbReference>
<gene>
    <name evidence="6" type="ORF">BOO69_00920</name>
</gene>
<feature type="transmembrane region" description="Helical" evidence="5">
    <location>
        <begin position="255"/>
        <end position="278"/>
    </location>
</feature>
<keyword evidence="2 5" id="KW-0812">Transmembrane</keyword>
<comment type="subcellular location">
    <subcellularLocation>
        <location evidence="1">Membrane</location>
        <topology evidence="1">Multi-pass membrane protein</topology>
    </subcellularLocation>
</comment>
<dbReference type="GO" id="GO:0022857">
    <property type="term" value="F:transmembrane transporter activity"/>
    <property type="evidence" value="ECO:0007669"/>
    <property type="project" value="InterPro"/>
</dbReference>
<organism evidence="6 7">
    <name type="scientific">Sulfitobacter alexandrii</name>
    <dbReference type="NCBI Taxonomy" id="1917485"/>
    <lineage>
        <taxon>Bacteria</taxon>
        <taxon>Pseudomonadati</taxon>
        <taxon>Pseudomonadota</taxon>
        <taxon>Alphaproteobacteria</taxon>
        <taxon>Rhodobacterales</taxon>
        <taxon>Roseobacteraceae</taxon>
        <taxon>Sulfitobacter</taxon>
    </lineage>
</organism>
<dbReference type="InterPro" id="IPR011701">
    <property type="entry name" value="MFS"/>
</dbReference>
<evidence type="ECO:0000313" key="7">
    <source>
        <dbReference type="Proteomes" id="UP000181897"/>
    </source>
</evidence>
<feature type="transmembrane region" description="Helical" evidence="5">
    <location>
        <begin position="290"/>
        <end position="316"/>
    </location>
</feature>
<feature type="transmembrane region" description="Helical" evidence="5">
    <location>
        <begin position="75"/>
        <end position="92"/>
    </location>
</feature>
<dbReference type="GO" id="GO:0016020">
    <property type="term" value="C:membrane"/>
    <property type="evidence" value="ECO:0007669"/>
    <property type="project" value="UniProtKB-SubCell"/>
</dbReference>
<evidence type="ECO:0000256" key="3">
    <source>
        <dbReference type="ARBA" id="ARBA00022989"/>
    </source>
</evidence>